<feature type="compositionally biased region" description="Polar residues" evidence="1">
    <location>
        <begin position="58"/>
        <end position="78"/>
    </location>
</feature>
<gene>
    <name evidence="2" type="ORF">GQ607_003887</name>
</gene>
<evidence type="ECO:0000313" key="3">
    <source>
        <dbReference type="Proteomes" id="UP000434172"/>
    </source>
</evidence>
<evidence type="ECO:0000313" key="2">
    <source>
        <dbReference type="EMBL" id="KAF0328862.1"/>
    </source>
</evidence>
<evidence type="ECO:0000256" key="1">
    <source>
        <dbReference type="SAM" id="MobiDB-lite"/>
    </source>
</evidence>
<accession>A0A8H3WQP9</accession>
<proteinExistence type="predicted"/>
<dbReference type="EMBL" id="WOWK01000015">
    <property type="protein sequence ID" value="KAF0328862.1"/>
    <property type="molecule type" value="Genomic_DNA"/>
</dbReference>
<protein>
    <submittedName>
        <fullName evidence="2">Uncharacterized protein</fullName>
    </submittedName>
</protein>
<comment type="caution">
    <text evidence="2">The sequence shown here is derived from an EMBL/GenBank/DDBJ whole genome shotgun (WGS) entry which is preliminary data.</text>
</comment>
<name>A0A8H3WQP9_9PEZI</name>
<dbReference type="Proteomes" id="UP000434172">
    <property type="component" value="Unassembled WGS sequence"/>
</dbReference>
<feature type="region of interest" description="Disordered" evidence="1">
    <location>
        <begin position="58"/>
        <end position="79"/>
    </location>
</feature>
<reference evidence="2 3" key="1">
    <citation type="submission" date="2019-12" db="EMBL/GenBank/DDBJ databases">
        <title>A genome sequence resource for the geographically widespread anthracnose pathogen Colletotrichum asianum.</title>
        <authorList>
            <person name="Meng Y."/>
        </authorList>
    </citation>
    <scope>NUCLEOTIDE SEQUENCE [LARGE SCALE GENOMIC DNA]</scope>
    <source>
        <strain evidence="2 3">ICMP 18580</strain>
    </source>
</reference>
<dbReference type="AlphaFoldDB" id="A0A8H3WQP9"/>
<sequence length="107" mass="11784">MLSSTPVPLTSPSLPFSFMQCLWSADTFVQFEGRHNSPVTVELLFCCLTPFTHTLKGSTSPQAVRSKVSTARRSSAKTTRLDASRPLVIPMSSLRAWMKAQPTNPVE</sequence>
<organism evidence="2 3">
    <name type="scientific">Colletotrichum asianum</name>
    <dbReference type="NCBI Taxonomy" id="702518"/>
    <lineage>
        <taxon>Eukaryota</taxon>
        <taxon>Fungi</taxon>
        <taxon>Dikarya</taxon>
        <taxon>Ascomycota</taxon>
        <taxon>Pezizomycotina</taxon>
        <taxon>Sordariomycetes</taxon>
        <taxon>Hypocreomycetidae</taxon>
        <taxon>Glomerellales</taxon>
        <taxon>Glomerellaceae</taxon>
        <taxon>Colletotrichum</taxon>
        <taxon>Colletotrichum gloeosporioides species complex</taxon>
    </lineage>
</organism>
<keyword evidence="3" id="KW-1185">Reference proteome</keyword>